<name>A0A4R4K9P5_9BACT</name>
<accession>A0A4R4K9P5</accession>
<dbReference type="SUPFAM" id="SSF48452">
    <property type="entry name" value="TPR-like"/>
    <property type="match status" value="1"/>
</dbReference>
<evidence type="ECO:0000313" key="1">
    <source>
        <dbReference type="EMBL" id="TDB64468.1"/>
    </source>
</evidence>
<comment type="caution">
    <text evidence="1">The sequence shown here is derived from an EMBL/GenBank/DDBJ whole genome shotgun (WGS) entry which is preliminary data.</text>
</comment>
<dbReference type="Proteomes" id="UP000295706">
    <property type="component" value="Unassembled WGS sequence"/>
</dbReference>
<dbReference type="OrthoDB" id="1524733at2"/>
<gene>
    <name evidence="1" type="ORF">EZE20_12385</name>
</gene>
<proteinExistence type="predicted"/>
<dbReference type="InterPro" id="IPR011990">
    <property type="entry name" value="TPR-like_helical_dom_sf"/>
</dbReference>
<sequence length="106" mass="12604">MNTSRLDHLLNFYQEDPQDPFNAYALALEYSKYSTTQAKSYFELLLKDFPEYLPTYYHAAQFFYDLEEIETARDVYQKGIDLADKQRNSKTLEELKRALRALEDDV</sequence>
<dbReference type="EMBL" id="SMJU01000007">
    <property type="protein sequence ID" value="TDB64468.1"/>
    <property type="molecule type" value="Genomic_DNA"/>
</dbReference>
<dbReference type="AlphaFoldDB" id="A0A4R4K9P5"/>
<reference evidence="1 2" key="1">
    <citation type="submission" date="2019-02" db="EMBL/GenBank/DDBJ databases">
        <title>Arundinibacter roseus gen. nov., sp. nov., a new member of the family Cytophagaceae.</title>
        <authorList>
            <person name="Szuroczki S."/>
            <person name="Khayer B."/>
            <person name="Sproer C."/>
            <person name="Toumi M."/>
            <person name="Szabo A."/>
            <person name="Felfoldi T."/>
            <person name="Schumann P."/>
            <person name="Toth E."/>
        </authorList>
    </citation>
    <scope>NUCLEOTIDE SEQUENCE [LARGE SCALE GENOMIC DNA]</scope>
    <source>
        <strain evidence="1 2">DMA-k-7a</strain>
    </source>
</reference>
<dbReference type="RefSeq" id="WP_132118043.1">
    <property type="nucleotide sequence ID" value="NZ_SMJU01000007.1"/>
</dbReference>
<keyword evidence="2" id="KW-1185">Reference proteome</keyword>
<dbReference type="Gene3D" id="1.25.40.10">
    <property type="entry name" value="Tetratricopeptide repeat domain"/>
    <property type="match status" value="1"/>
</dbReference>
<protein>
    <submittedName>
        <fullName evidence="1">Tetratricopeptide repeat protein</fullName>
    </submittedName>
</protein>
<evidence type="ECO:0000313" key="2">
    <source>
        <dbReference type="Proteomes" id="UP000295706"/>
    </source>
</evidence>
<organism evidence="1 2">
    <name type="scientific">Arundinibacter roseus</name>
    <dbReference type="NCBI Taxonomy" id="2070510"/>
    <lineage>
        <taxon>Bacteria</taxon>
        <taxon>Pseudomonadati</taxon>
        <taxon>Bacteroidota</taxon>
        <taxon>Cytophagia</taxon>
        <taxon>Cytophagales</taxon>
        <taxon>Spirosomataceae</taxon>
        <taxon>Arundinibacter</taxon>
    </lineage>
</organism>